<dbReference type="Proteomes" id="UP000198525">
    <property type="component" value="Unassembled WGS sequence"/>
</dbReference>
<organism evidence="2 3">
    <name type="scientific">Billgrantia gudaonensis</name>
    <dbReference type="NCBI Taxonomy" id="376427"/>
    <lineage>
        <taxon>Bacteria</taxon>
        <taxon>Pseudomonadati</taxon>
        <taxon>Pseudomonadota</taxon>
        <taxon>Gammaproteobacteria</taxon>
        <taxon>Oceanospirillales</taxon>
        <taxon>Halomonadaceae</taxon>
        <taxon>Billgrantia</taxon>
    </lineage>
</organism>
<dbReference type="SUPFAM" id="SSF88713">
    <property type="entry name" value="Glycoside hydrolase/deacetylase"/>
    <property type="match status" value="1"/>
</dbReference>
<dbReference type="EMBL" id="FNES01000003">
    <property type="protein sequence ID" value="SDJ09860.1"/>
    <property type="molecule type" value="Genomic_DNA"/>
</dbReference>
<feature type="domain" description="DUF7033" evidence="1">
    <location>
        <begin position="101"/>
        <end position="190"/>
    </location>
</feature>
<evidence type="ECO:0000313" key="2">
    <source>
        <dbReference type="EMBL" id="SDJ09860.1"/>
    </source>
</evidence>
<reference evidence="2 3" key="1">
    <citation type="submission" date="2016-10" db="EMBL/GenBank/DDBJ databases">
        <authorList>
            <person name="de Groot N.N."/>
        </authorList>
    </citation>
    <scope>NUCLEOTIDE SEQUENCE [LARGE SCALE GENOMIC DNA]</scope>
    <source>
        <strain evidence="2 3">CGMCC 1.6133</strain>
    </source>
</reference>
<dbReference type="CDD" id="cd10931">
    <property type="entry name" value="CE4_u7"/>
    <property type="match status" value="1"/>
</dbReference>
<dbReference type="InterPro" id="IPR054297">
    <property type="entry name" value="DUF7033"/>
</dbReference>
<name>A0A1G8R0D0_9GAMM</name>
<dbReference type="InterPro" id="IPR011330">
    <property type="entry name" value="Glyco_hydro/deAcase_b/a-brl"/>
</dbReference>
<evidence type="ECO:0000259" key="1">
    <source>
        <dbReference type="Pfam" id="PF23019"/>
    </source>
</evidence>
<dbReference type="STRING" id="376427.SAMN04487954_10334"/>
<dbReference type="Pfam" id="PF23019">
    <property type="entry name" value="DUF7033"/>
    <property type="match status" value="1"/>
</dbReference>
<evidence type="ECO:0000313" key="3">
    <source>
        <dbReference type="Proteomes" id="UP000198525"/>
    </source>
</evidence>
<dbReference type="OrthoDB" id="5573484at2"/>
<sequence length="449" mass="52098">MFFSEATLRWLEVILKERFGYNFVLSQKVGELTLLLPGRQGSISFDNLQEVFHQSRSDFSCEQWRASVEGFKGPIEDTLFAPSSTELSAPLIELCDQGAIIHYDILGLAYWMLSRLEEIGRTDLDEHQRFPAVSSHAYKHNYLERPIIDEWMIILGQVIQQVWPQTELRRHEFSVKVSHDVDTPSQYAFKPWPTIGRMMAGYLLKRREFKAFFTAPHVKLATGAQLHPADPYNTFDWLMDVSEANNIQSAFYFLCGRTSPVRDSDYELEYPAIRNLIRRIHDRGHEIGLHPSYGTFQKPELIKQEADRLKRVCAELGIVQTEWGGRMHYLRWEQPTTLRAWENCGMSYDSTLGYADSPGFRCGTCYEYPAFDPVAQTHLRLRIRPLVVMECSVISCMYLGLRNSDEALKKVTDLKKKCRKVNGLFTLLWHNSYFDNKELFGVYKKALQC</sequence>
<gene>
    <name evidence="2" type="ORF">SAMN04487954_10334</name>
</gene>
<dbReference type="GO" id="GO:0005975">
    <property type="term" value="P:carbohydrate metabolic process"/>
    <property type="evidence" value="ECO:0007669"/>
    <property type="project" value="InterPro"/>
</dbReference>
<proteinExistence type="predicted"/>
<keyword evidence="3" id="KW-1185">Reference proteome</keyword>
<protein>
    <recommendedName>
        <fullName evidence="1">DUF7033 domain-containing protein</fullName>
    </recommendedName>
</protein>
<accession>A0A1G8R0D0</accession>
<dbReference type="AlphaFoldDB" id="A0A1G8R0D0"/>
<dbReference type="Gene3D" id="3.20.20.370">
    <property type="entry name" value="Glycoside hydrolase/deacetylase"/>
    <property type="match status" value="1"/>
</dbReference>